<reference evidence="3" key="1">
    <citation type="submission" date="2022-10" db="EMBL/GenBank/DDBJ databases">
        <title>Whole-Genome Sequencing of Brachybacterium huguangmaarense BRM-3, Isolated from Betula schmidtii.</title>
        <authorList>
            <person name="Haam D."/>
        </authorList>
    </citation>
    <scope>NUCLEOTIDE SEQUENCE</scope>
    <source>
        <strain evidence="3">BRM-3</strain>
        <plasmid evidence="3">unnamed</plasmid>
    </source>
</reference>
<proteinExistence type="predicted"/>
<evidence type="ECO:0000256" key="1">
    <source>
        <dbReference type="SAM" id="MobiDB-lite"/>
    </source>
</evidence>
<dbReference type="SUPFAM" id="SSF52540">
    <property type="entry name" value="P-loop containing nucleoside triphosphate hydrolases"/>
    <property type="match status" value="1"/>
</dbReference>
<geneLocation type="plasmid" evidence="3 4">
    <name>unnamed</name>
</geneLocation>
<dbReference type="InterPro" id="IPR027417">
    <property type="entry name" value="P-loop_NTPase"/>
</dbReference>
<feature type="compositionally biased region" description="Acidic residues" evidence="1">
    <location>
        <begin position="693"/>
        <end position="716"/>
    </location>
</feature>
<feature type="compositionally biased region" description="Low complexity" evidence="1">
    <location>
        <begin position="636"/>
        <end position="648"/>
    </location>
</feature>
<organism evidence="3 4">
    <name type="scientific">Brachybacterium huguangmaarense</name>
    <dbReference type="NCBI Taxonomy" id="1652028"/>
    <lineage>
        <taxon>Bacteria</taxon>
        <taxon>Bacillati</taxon>
        <taxon>Actinomycetota</taxon>
        <taxon>Actinomycetes</taxon>
        <taxon>Micrococcales</taxon>
        <taxon>Dermabacteraceae</taxon>
        <taxon>Brachybacterium</taxon>
    </lineage>
</organism>
<keyword evidence="4" id="KW-1185">Reference proteome</keyword>
<evidence type="ECO:0000256" key="2">
    <source>
        <dbReference type="SAM" id="Phobius"/>
    </source>
</evidence>
<feature type="region of interest" description="Disordered" evidence="1">
    <location>
        <begin position="634"/>
        <end position="716"/>
    </location>
</feature>
<gene>
    <name evidence="3" type="ORF">BRM3_15005</name>
</gene>
<protein>
    <submittedName>
        <fullName evidence="3">Type IV secretory system conjugative DNA transfer family protein</fullName>
    </submittedName>
</protein>
<dbReference type="Gene3D" id="3.40.50.300">
    <property type="entry name" value="P-loop containing nucleotide triphosphate hydrolases"/>
    <property type="match status" value="1"/>
</dbReference>
<name>A0ABY6G5Q8_9MICO</name>
<keyword evidence="3" id="KW-0614">Plasmid</keyword>
<keyword evidence="2" id="KW-1133">Transmembrane helix</keyword>
<evidence type="ECO:0000313" key="4">
    <source>
        <dbReference type="Proteomes" id="UP001164305"/>
    </source>
</evidence>
<keyword evidence="2" id="KW-0812">Transmembrane</keyword>
<evidence type="ECO:0000313" key="3">
    <source>
        <dbReference type="EMBL" id="UYG18309.1"/>
    </source>
</evidence>
<feature type="transmembrane region" description="Helical" evidence="2">
    <location>
        <begin position="96"/>
        <end position="122"/>
    </location>
</feature>
<sequence>MVLLRLLVVVAVVTNPLAAVITAALLAALHQFERLRAWWLALFGVVTLAVMLLGLTYGPAYVLWARELGPVVFHAAITSGPVGVPGPAGALIADRWSAWLGAQVGVGAPLGFTVAGLLGMYVRRHGAAWRRHSNRPRVMKRDKAIARTRQMDPWGPTPPKARTFAAPRAGAAVAAREAPVTTVADIKIRFGINLETGKPVDVPLAAFLKMCWIDGATGFGKTTDIVALVRGALEAPAAQPLRIPLVYINLKPDPEVTEAMRRIAARAGRRFRHVSIDGELGYNPIRHGTAGAVSTRIIEVEDAAIDGGFSEPFHKANGQELLGYATKVLDELVAGGRTYERGGRRLPWRRDLPHLHRIMRTKTLLGVSHHLSGDLQLDLAEYAEELNEIPRKSESAEGMRARIGKMLSSTIGPLLREQGEGLNFEDSILAGDVVVMDLDSMQDAVAATSLANLAIKDLQAVLGHLGSQSWNRTGDKITRMALIVVDEFSALGGDAVVDLLQRGRTNGAGVILATQDVGSVLETSQGLLTTILTNCNVQLVHVQSERAEDYAKSWGTAATLSETTQVFDDRTMLGTLTSKSGQGSLRETREFVIHPDTLRKLAPGEIILATRDPWQQRRVLVQRRMPEPLTADELQEAPLEPPSASEAPQGPQAADEPTETPRRAATPPRRRRSAPVAMEAQPRDSAPVSTPVDADDADPWAGADDFELFDHDTEES</sequence>
<dbReference type="Proteomes" id="UP001164305">
    <property type="component" value="Plasmid unnamed"/>
</dbReference>
<accession>A0ABY6G5Q8</accession>
<dbReference type="RefSeq" id="WP_263595498.1">
    <property type="nucleotide sequence ID" value="NZ_CP107021.1"/>
</dbReference>
<dbReference type="CDD" id="cd01127">
    <property type="entry name" value="TrwB_TraG_TraD_VirD4"/>
    <property type="match status" value="1"/>
</dbReference>
<dbReference type="EMBL" id="CP107021">
    <property type="protein sequence ID" value="UYG18309.1"/>
    <property type="molecule type" value="Genomic_DNA"/>
</dbReference>
<feature type="transmembrane region" description="Helical" evidence="2">
    <location>
        <begin position="6"/>
        <end position="27"/>
    </location>
</feature>
<feature type="transmembrane region" description="Helical" evidence="2">
    <location>
        <begin position="39"/>
        <end position="64"/>
    </location>
</feature>
<keyword evidence="2" id="KW-0472">Membrane</keyword>